<feature type="short sequence motif" description="'HIGH' region" evidence="7">
    <location>
        <begin position="26"/>
        <end position="36"/>
    </location>
</feature>
<feature type="binding site" evidence="7">
    <location>
        <position position="154"/>
    </location>
    <ligand>
        <name>Zn(2+)</name>
        <dbReference type="ChEBI" id="CHEBI:29105"/>
    </ligand>
</feature>
<organism evidence="11 12">
    <name type="scientific">Rothia mucilaginosa</name>
    <dbReference type="NCBI Taxonomy" id="43675"/>
    <lineage>
        <taxon>Bacteria</taxon>
        <taxon>Bacillati</taxon>
        <taxon>Actinomycetota</taxon>
        <taxon>Actinomycetes</taxon>
        <taxon>Micrococcales</taxon>
        <taxon>Micrococcaceae</taxon>
        <taxon>Rothia</taxon>
    </lineage>
</organism>
<evidence type="ECO:0000256" key="4">
    <source>
        <dbReference type="ARBA" id="ARBA00022833"/>
    </source>
</evidence>
<evidence type="ECO:0000256" key="9">
    <source>
        <dbReference type="SAM" id="MobiDB-lite"/>
    </source>
</evidence>
<protein>
    <recommendedName>
        <fullName evidence="7">Glutamyl-Q tRNA(Asp) synthetase</fullName>
        <shortName evidence="7">Glu-Q-RSs</shortName>
        <ecNumber evidence="7">6.1.1.-</ecNumber>
    </recommendedName>
</protein>
<dbReference type="InterPro" id="IPR000924">
    <property type="entry name" value="Glu/Gln-tRNA-synth"/>
</dbReference>
<keyword evidence="8" id="KW-0648">Protein biosynthesis</keyword>
<dbReference type="InterPro" id="IPR022380">
    <property type="entry name" value="Glu-Q_tRNA(Asp)_Synthase"/>
</dbReference>
<evidence type="ECO:0000256" key="1">
    <source>
        <dbReference type="ARBA" id="ARBA00022598"/>
    </source>
</evidence>
<keyword evidence="2 7" id="KW-0479">Metal-binding</keyword>
<dbReference type="PANTHER" id="PTHR43311">
    <property type="entry name" value="GLUTAMATE--TRNA LIGASE"/>
    <property type="match status" value="1"/>
</dbReference>
<feature type="binding site" evidence="7">
    <location>
        <position position="158"/>
    </location>
    <ligand>
        <name>Zn(2+)</name>
        <dbReference type="ChEBI" id="CHEBI:29105"/>
    </ligand>
</feature>
<comment type="cofactor">
    <cofactor evidence="7">
        <name>Zn(2+)</name>
        <dbReference type="ChEBI" id="CHEBI:29105"/>
    </cofactor>
    <text evidence="7">Binds 1 zinc ion per subunit.</text>
</comment>
<feature type="binding site" evidence="7">
    <location>
        <position position="59"/>
    </location>
    <ligand>
        <name>L-glutamate</name>
        <dbReference type="ChEBI" id="CHEBI:29985"/>
    </ligand>
</feature>
<comment type="similarity">
    <text evidence="7">Belongs to the class-I aminoacyl-tRNA synthetase family. GluQ subfamily.</text>
</comment>
<feature type="binding site" evidence="7">
    <location>
        <position position="135"/>
    </location>
    <ligand>
        <name>Zn(2+)</name>
        <dbReference type="ChEBI" id="CHEBI:29105"/>
    </ligand>
</feature>
<evidence type="ECO:0000256" key="3">
    <source>
        <dbReference type="ARBA" id="ARBA00022741"/>
    </source>
</evidence>
<feature type="binding site" evidence="7">
    <location>
        <position position="133"/>
    </location>
    <ligand>
        <name>Zn(2+)</name>
        <dbReference type="ChEBI" id="CHEBI:29105"/>
    </ligand>
</feature>
<evidence type="ECO:0000256" key="5">
    <source>
        <dbReference type="ARBA" id="ARBA00022840"/>
    </source>
</evidence>
<dbReference type="AlphaFoldDB" id="A0A930Q8L8"/>
<keyword evidence="1 7" id="KW-0436">Ligase</keyword>
<dbReference type="GO" id="GO:0006400">
    <property type="term" value="P:tRNA modification"/>
    <property type="evidence" value="ECO:0007669"/>
    <property type="project" value="InterPro"/>
</dbReference>
<dbReference type="Proteomes" id="UP000785653">
    <property type="component" value="Unassembled WGS sequence"/>
</dbReference>
<accession>A0A930Q8L8</accession>
<feature type="binding site" evidence="7">
    <location>
        <position position="273"/>
    </location>
    <ligand>
        <name>ATP</name>
        <dbReference type="ChEBI" id="CHEBI:30616"/>
    </ligand>
</feature>
<sequence>MTSSSSPSSAQPVTQPFPSGTGRYAPSPSGDLHLGNLRTAILAWAMARRGGKPFYLRVEDLDRVRPGAAERQIADLATLGLDWDASPGTSTERIEGSESTEGKEAGVLYQSTRLAAYEQAVQHLREAGLVYECYCTRREIQEASSAPHGAPGAYPGTCRELTEAQRQERRTQRPPALRLRAECTSYTVQDDFYGAYTGLVDDFVLVRNDGTYAYNLTSVVDDAFVGVEQIVRGDDLLPSAPRQSYLAQLLGLAQPRYAHVPLALNEEGKRLAKRDGAVTLPQLREAGVEIPTILGWIAASIPVYNVDGSAHSADVPVPNAAAILERFDPARMASEPWVVRDL</sequence>
<dbReference type="Gene3D" id="3.40.50.620">
    <property type="entry name" value="HUPs"/>
    <property type="match status" value="1"/>
</dbReference>
<evidence type="ECO:0000313" key="11">
    <source>
        <dbReference type="EMBL" id="MBF1674004.1"/>
    </source>
</evidence>
<dbReference type="GO" id="GO:0005524">
    <property type="term" value="F:ATP binding"/>
    <property type="evidence" value="ECO:0007669"/>
    <property type="project" value="UniProtKB-KW"/>
</dbReference>
<dbReference type="PRINTS" id="PR00987">
    <property type="entry name" value="TRNASYNTHGLU"/>
</dbReference>
<dbReference type="GO" id="GO:0005829">
    <property type="term" value="C:cytosol"/>
    <property type="evidence" value="ECO:0007669"/>
    <property type="project" value="TreeGrafter"/>
</dbReference>
<dbReference type="Pfam" id="PF00749">
    <property type="entry name" value="tRNA-synt_1c"/>
    <property type="match status" value="1"/>
</dbReference>
<feature type="binding site" evidence="7">
    <location>
        <begin position="23"/>
        <end position="27"/>
    </location>
    <ligand>
        <name>L-glutamate</name>
        <dbReference type="ChEBI" id="CHEBI:29985"/>
    </ligand>
</feature>
<proteinExistence type="inferred from homology"/>
<evidence type="ECO:0000256" key="7">
    <source>
        <dbReference type="HAMAP-Rule" id="MF_01428"/>
    </source>
</evidence>
<keyword evidence="5 7" id="KW-0067">ATP-binding</keyword>
<keyword evidence="3 7" id="KW-0547">Nucleotide-binding</keyword>
<dbReference type="GO" id="GO:0008270">
    <property type="term" value="F:zinc ion binding"/>
    <property type="evidence" value="ECO:0007669"/>
    <property type="project" value="UniProtKB-UniRule"/>
</dbReference>
<evidence type="ECO:0000259" key="10">
    <source>
        <dbReference type="Pfam" id="PF00749"/>
    </source>
</evidence>
<dbReference type="NCBIfam" id="NF004315">
    <property type="entry name" value="PRK05710.1-4"/>
    <property type="match status" value="1"/>
</dbReference>
<dbReference type="HAMAP" id="MF_01428">
    <property type="entry name" value="Glu_Q_tRNA_synth"/>
    <property type="match status" value="1"/>
</dbReference>
<dbReference type="PANTHER" id="PTHR43311:SF1">
    <property type="entry name" value="GLUTAMYL-Q TRNA(ASP) SYNTHETASE"/>
    <property type="match status" value="1"/>
</dbReference>
<dbReference type="InterPro" id="IPR014729">
    <property type="entry name" value="Rossmann-like_a/b/a_fold"/>
</dbReference>
<evidence type="ECO:0000256" key="6">
    <source>
        <dbReference type="ARBA" id="ARBA00023146"/>
    </source>
</evidence>
<evidence type="ECO:0000256" key="8">
    <source>
        <dbReference type="RuleBase" id="RU363037"/>
    </source>
</evidence>
<dbReference type="InterPro" id="IPR020058">
    <property type="entry name" value="Glu/Gln-tRNA-synth_Ib_cat-dom"/>
</dbReference>
<feature type="domain" description="Glutamyl/glutaminyl-tRNA synthetase class Ib catalytic" evidence="10">
    <location>
        <begin position="23"/>
        <end position="285"/>
    </location>
</feature>
<dbReference type="InterPro" id="IPR001412">
    <property type="entry name" value="aa-tRNA-synth_I_CS"/>
</dbReference>
<gene>
    <name evidence="11" type="primary">gluQRS</name>
    <name evidence="7" type="synonym">gluQ</name>
    <name evidence="11" type="ORF">HXO65_07370</name>
</gene>
<feature type="region of interest" description="Disordered" evidence="9">
    <location>
        <begin position="1"/>
        <end position="28"/>
    </location>
</feature>
<feature type="short sequence motif" description="'KMSKS' region" evidence="7">
    <location>
        <begin position="270"/>
        <end position="274"/>
    </location>
</feature>
<dbReference type="GO" id="GO:0004818">
    <property type="term" value="F:glutamate-tRNA ligase activity"/>
    <property type="evidence" value="ECO:0007669"/>
    <property type="project" value="TreeGrafter"/>
</dbReference>
<feature type="binding site" evidence="7">
    <location>
        <position position="232"/>
    </location>
    <ligand>
        <name>L-glutamate</name>
        <dbReference type="ChEBI" id="CHEBI:29985"/>
    </ligand>
</feature>
<dbReference type="EC" id="6.1.1.-" evidence="7"/>
<keyword evidence="6 7" id="KW-0030">Aminoacyl-tRNA synthetase</keyword>
<dbReference type="InterPro" id="IPR049940">
    <property type="entry name" value="GluQ/Sye"/>
</dbReference>
<comment type="caution">
    <text evidence="11">The sequence shown here is derived from an EMBL/GenBank/DDBJ whole genome shotgun (WGS) entry which is preliminary data.</text>
</comment>
<reference evidence="11" key="1">
    <citation type="submission" date="2020-04" db="EMBL/GenBank/DDBJ databases">
        <title>Deep metagenomics examines the oral microbiome during advanced dental caries in children, revealing novel taxa and co-occurrences with host molecules.</title>
        <authorList>
            <person name="Baker J.L."/>
            <person name="Morton J.T."/>
            <person name="Dinis M."/>
            <person name="Alvarez R."/>
            <person name="Tran N.C."/>
            <person name="Knight R."/>
            <person name="Edlund A."/>
        </authorList>
    </citation>
    <scope>NUCLEOTIDE SEQUENCE</scope>
    <source>
        <strain evidence="11">JCVI_47_bin.3</strain>
    </source>
</reference>
<dbReference type="PROSITE" id="PS00178">
    <property type="entry name" value="AA_TRNA_LIGASE_I"/>
    <property type="match status" value="1"/>
</dbReference>
<name>A0A930Q8L8_9MICC</name>
<keyword evidence="4 7" id="KW-0862">Zinc</keyword>
<evidence type="ECO:0000256" key="2">
    <source>
        <dbReference type="ARBA" id="ARBA00022723"/>
    </source>
</evidence>
<dbReference type="GO" id="GO:0006424">
    <property type="term" value="P:glutamyl-tRNA aminoacylation"/>
    <property type="evidence" value="ECO:0007669"/>
    <property type="project" value="InterPro"/>
</dbReference>
<evidence type="ECO:0000313" key="12">
    <source>
        <dbReference type="Proteomes" id="UP000785653"/>
    </source>
</evidence>
<feature type="binding site" evidence="7">
    <location>
        <position position="214"/>
    </location>
    <ligand>
        <name>L-glutamate</name>
        <dbReference type="ChEBI" id="CHEBI:29985"/>
    </ligand>
</feature>
<dbReference type="SUPFAM" id="SSF52374">
    <property type="entry name" value="Nucleotidylyl transferase"/>
    <property type="match status" value="1"/>
</dbReference>
<comment type="function">
    <text evidence="7">Catalyzes the tRNA-independent activation of glutamate in presence of ATP and the subsequent transfer of glutamate onto a tRNA(Asp). Glutamate is transferred on the 2-amino-5-(4,5-dihydroxy-2-cyclopenten-1-yl) moiety of the queuosine in the wobble position of the QUC anticodon.</text>
</comment>
<dbReference type="EMBL" id="JABZXS010000136">
    <property type="protein sequence ID" value="MBF1674004.1"/>
    <property type="molecule type" value="Genomic_DNA"/>
</dbReference>